<gene>
    <name evidence="14" type="ORF">G3A44_07605</name>
</gene>
<feature type="transmembrane region" description="Helical" evidence="11">
    <location>
        <begin position="115"/>
        <end position="142"/>
    </location>
</feature>
<keyword evidence="7" id="KW-1278">Translocase</keyword>
<dbReference type="GO" id="GO:0005524">
    <property type="term" value="F:ATP binding"/>
    <property type="evidence" value="ECO:0007669"/>
    <property type="project" value="UniProtKB-KW"/>
</dbReference>
<dbReference type="Gene3D" id="1.20.1560.10">
    <property type="entry name" value="ABC transporter type 1, transmembrane domain"/>
    <property type="match status" value="1"/>
</dbReference>
<dbReference type="Proteomes" id="UP000484255">
    <property type="component" value="Unassembled WGS sequence"/>
</dbReference>
<evidence type="ECO:0000256" key="11">
    <source>
        <dbReference type="SAM" id="Phobius"/>
    </source>
</evidence>
<keyword evidence="3" id="KW-1003">Cell membrane</keyword>
<dbReference type="Pfam" id="PF00664">
    <property type="entry name" value="ABC_membrane"/>
    <property type="match status" value="1"/>
</dbReference>
<evidence type="ECO:0000256" key="1">
    <source>
        <dbReference type="ARBA" id="ARBA00004651"/>
    </source>
</evidence>
<evidence type="ECO:0000256" key="7">
    <source>
        <dbReference type="ARBA" id="ARBA00022967"/>
    </source>
</evidence>
<evidence type="ECO:0000256" key="10">
    <source>
        <dbReference type="ARBA" id="ARBA00023136"/>
    </source>
</evidence>
<dbReference type="Pfam" id="PF00005">
    <property type="entry name" value="ABC_tran"/>
    <property type="match status" value="1"/>
</dbReference>
<evidence type="ECO:0000259" key="12">
    <source>
        <dbReference type="PROSITE" id="PS50893"/>
    </source>
</evidence>
<evidence type="ECO:0000313" key="15">
    <source>
        <dbReference type="Proteomes" id="UP000484255"/>
    </source>
</evidence>
<dbReference type="GO" id="GO:0015421">
    <property type="term" value="F:ABC-type oligopeptide transporter activity"/>
    <property type="evidence" value="ECO:0007669"/>
    <property type="project" value="TreeGrafter"/>
</dbReference>
<evidence type="ECO:0000256" key="5">
    <source>
        <dbReference type="ARBA" id="ARBA00022741"/>
    </source>
</evidence>
<name>A0A7C9TI93_9BURK</name>
<evidence type="ECO:0000256" key="8">
    <source>
        <dbReference type="ARBA" id="ARBA00022989"/>
    </source>
</evidence>
<feature type="domain" description="ABC transmembrane type-1" evidence="13">
    <location>
        <begin position="79"/>
        <end position="361"/>
    </location>
</feature>
<protein>
    <submittedName>
        <fullName evidence="14">ATP-binding cassette domain-containing protein</fullName>
    </submittedName>
</protein>
<dbReference type="GO" id="GO:0016887">
    <property type="term" value="F:ATP hydrolysis activity"/>
    <property type="evidence" value="ECO:0007669"/>
    <property type="project" value="InterPro"/>
</dbReference>
<dbReference type="InterPro" id="IPR011527">
    <property type="entry name" value="ABC1_TM_dom"/>
</dbReference>
<evidence type="ECO:0000313" key="14">
    <source>
        <dbReference type="EMBL" id="NDY91060.1"/>
    </source>
</evidence>
<dbReference type="FunFam" id="3.40.50.300:FF:000221">
    <property type="entry name" value="Multidrug ABC transporter ATP-binding protein"/>
    <property type="match status" value="1"/>
</dbReference>
<feature type="domain" description="ABC transporter" evidence="12">
    <location>
        <begin position="395"/>
        <end position="629"/>
    </location>
</feature>
<dbReference type="GO" id="GO:0006869">
    <property type="term" value="P:lipid transport"/>
    <property type="evidence" value="ECO:0007669"/>
    <property type="project" value="UniProtKB-KW"/>
</dbReference>
<evidence type="ECO:0000256" key="3">
    <source>
        <dbReference type="ARBA" id="ARBA00022475"/>
    </source>
</evidence>
<dbReference type="CDD" id="cd18552">
    <property type="entry name" value="ABC_6TM_MsbA_like"/>
    <property type="match status" value="1"/>
</dbReference>
<accession>A0A7C9TI93</accession>
<dbReference type="Gene3D" id="3.40.50.300">
    <property type="entry name" value="P-loop containing nucleotide triphosphate hydrolases"/>
    <property type="match status" value="1"/>
</dbReference>
<dbReference type="InterPro" id="IPR003439">
    <property type="entry name" value="ABC_transporter-like_ATP-bd"/>
</dbReference>
<keyword evidence="4 11" id="KW-0812">Transmembrane</keyword>
<keyword evidence="2" id="KW-0813">Transport</keyword>
<evidence type="ECO:0000256" key="6">
    <source>
        <dbReference type="ARBA" id="ARBA00022840"/>
    </source>
</evidence>
<evidence type="ECO:0000256" key="9">
    <source>
        <dbReference type="ARBA" id="ARBA00023055"/>
    </source>
</evidence>
<organism evidence="14 15">
    <name type="scientific">Ideonella livida</name>
    <dbReference type="NCBI Taxonomy" id="2707176"/>
    <lineage>
        <taxon>Bacteria</taxon>
        <taxon>Pseudomonadati</taxon>
        <taxon>Pseudomonadota</taxon>
        <taxon>Betaproteobacteria</taxon>
        <taxon>Burkholderiales</taxon>
        <taxon>Sphaerotilaceae</taxon>
        <taxon>Ideonella</taxon>
    </lineage>
</organism>
<dbReference type="InterPro" id="IPR003593">
    <property type="entry name" value="AAA+_ATPase"/>
</dbReference>
<evidence type="ECO:0000256" key="2">
    <source>
        <dbReference type="ARBA" id="ARBA00022448"/>
    </source>
</evidence>
<keyword evidence="15" id="KW-1185">Reference proteome</keyword>
<keyword evidence="10 11" id="KW-0472">Membrane</keyword>
<comment type="caution">
    <text evidence="14">The sequence shown here is derived from an EMBL/GenBank/DDBJ whole genome shotgun (WGS) entry which is preliminary data.</text>
</comment>
<dbReference type="AlphaFoldDB" id="A0A7C9TI93"/>
<dbReference type="PROSITE" id="PS00211">
    <property type="entry name" value="ABC_TRANSPORTER_1"/>
    <property type="match status" value="1"/>
</dbReference>
<dbReference type="InterPro" id="IPR039421">
    <property type="entry name" value="Type_1_exporter"/>
</dbReference>
<feature type="transmembrane region" description="Helical" evidence="11">
    <location>
        <begin position="190"/>
        <end position="212"/>
    </location>
</feature>
<dbReference type="SMART" id="SM00382">
    <property type="entry name" value="AAA"/>
    <property type="match status" value="1"/>
</dbReference>
<dbReference type="PANTHER" id="PTHR43394:SF1">
    <property type="entry name" value="ATP-BINDING CASSETTE SUB-FAMILY B MEMBER 10, MITOCHONDRIAL"/>
    <property type="match status" value="1"/>
</dbReference>
<dbReference type="PROSITE" id="PS50893">
    <property type="entry name" value="ABC_TRANSPORTER_2"/>
    <property type="match status" value="1"/>
</dbReference>
<evidence type="ECO:0000256" key="4">
    <source>
        <dbReference type="ARBA" id="ARBA00022692"/>
    </source>
</evidence>
<dbReference type="EMBL" id="JAAGOH010000007">
    <property type="protein sequence ID" value="NDY91060.1"/>
    <property type="molecule type" value="Genomic_DNA"/>
</dbReference>
<dbReference type="InterPro" id="IPR027417">
    <property type="entry name" value="P-loop_NTPase"/>
</dbReference>
<dbReference type="GO" id="GO:0005886">
    <property type="term" value="C:plasma membrane"/>
    <property type="evidence" value="ECO:0007669"/>
    <property type="project" value="UniProtKB-SubCell"/>
</dbReference>
<dbReference type="PANTHER" id="PTHR43394">
    <property type="entry name" value="ATP-DEPENDENT PERMEASE MDL1, MITOCHONDRIAL"/>
    <property type="match status" value="1"/>
</dbReference>
<keyword evidence="5" id="KW-0547">Nucleotide-binding</keyword>
<dbReference type="InterPro" id="IPR017871">
    <property type="entry name" value="ABC_transporter-like_CS"/>
</dbReference>
<dbReference type="SUPFAM" id="SSF90123">
    <property type="entry name" value="ABC transporter transmembrane region"/>
    <property type="match status" value="1"/>
</dbReference>
<reference evidence="14 15" key="1">
    <citation type="submission" date="2020-02" db="EMBL/GenBank/DDBJ databases">
        <title>Ideonella bacterium strain TBM-1.</title>
        <authorList>
            <person name="Chen W.-M."/>
        </authorList>
    </citation>
    <scope>NUCLEOTIDE SEQUENCE [LARGE SCALE GENOMIC DNA]</scope>
    <source>
        <strain evidence="14 15">TBM-1</strain>
    </source>
</reference>
<feature type="transmembrane region" description="Helical" evidence="11">
    <location>
        <begin position="296"/>
        <end position="322"/>
    </location>
</feature>
<dbReference type="InterPro" id="IPR036640">
    <property type="entry name" value="ABC1_TM_sf"/>
</dbReference>
<proteinExistence type="predicted"/>
<dbReference type="PROSITE" id="PS50929">
    <property type="entry name" value="ABC_TM1F"/>
    <property type="match status" value="1"/>
</dbReference>
<feature type="transmembrane region" description="Helical" evidence="11">
    <location>
        <begin position="76"/>
        <end position="95"/>
    </location>
</feature>
<keyword evidence="9" id="KW-0445">Lipid transport</keyword>
<evidence type="ECO:0000259" key="13">
    <source>
        <dbReference type="PROSITE" id="PS50929"/>
    </source>
</evidence>
<feature type="transmembrane region" description="Helical" evidence="11">
    <location>
        <begin position="218"/>
        <end position="236"/>
    </location>
</feature>
<sequence>MPTGRRCCGSRAAGGGGRGEAALHPVAGVAPALEVRCGPAVRRPLGPPVPEKAAALTPASDAVARRFLSYIAPQKWGLLLGVACFMAAAAMEPLVPALLSRLLDDGFKADMGFSVWWVPPILIGMFAARGLLLFCGAYLFAWSNTRVVLQLREEMVAAVMRADAALYGRVAPGVLASQVITDPQNAVNNISGAVVTLLRDGTTLLALLGYLFYLNWKLTLISLITLPLLGLVVRFVKRRVMSASRRTHDSHMRLIGITDDIARAWRVVRTFDAVGFESRRFSQEAQQMRRMAIKSAAAGASMTPLTQTVASLGVATILTMALVQAQQGSATVGEFVGFITALLMTISPMRHLTDVTQPIANGLIGAGRCFELLDTPKEPDRGTRELDPAHCQGEIRFAGVGLTYPDSERPALQGLDLHVPAGTTVALVGASGAGKTTIVSTLLGFAEPTQGEVTLDGVPLSALRKANLRRQFAVVSQDIVLFDGSIADNVTYALPFDAARVESCLRAANLWDFVQSQPEGLRASIGTNGNRLSGGQRQRLAIARALYKDARIWIFDEATSALDTESERIVQQSIEQWQGRKTLILIAHRLSTVRNADCIHVLADGRVVEAGRHAELMARQGLYAGMVGAQALG</sequence>
<comment type="subcellular location">
    <subcellularLocation>
        <location evidence="1">Cell membrane</location>
        <topology evidence="1">Multi-pass membrane protein</topology>
    </subcellularLocation>
</comment>
<keyword evidence="6 14" id="KW-0067">ATP-binding</keyword>
<dbReference type="SUPFAM" id="SSF52540">
    <property type="entry name" value="P-loop containing nucleoside triphosphate hydrolases"/>
    <property type="match status" value="1"/>
</dbReference>
<keyword evidence="8 11" id="KW-1133">Transmembrane helix</keyword>